<reference evidence="3 4" key="1">
    <citation type="journal article" date="2016" name="Sci. Rep.">
        <title>The Dendrobium catenatum Lindl. genome sequence provides insights into polysaccharide synthase, floral development and adaptive evolution.</title>
        <authorList>
            <person name="Zhang G.Q."/>
            <person name="Xu Q."/>
            <person name="Bian C."/>
            <person name="Tsai W.C."/>
            <person name="Yeh C.M."/>
            <person name="Liu K.W."/>
            <person name="Yoshida K."/>
            <person name="Zhang L.S."/>
            <person name="Chang S.B."/>
            <person name="Chen F."/>
            <person name="Shi Y."/>
            <person name="Su Y.Y."/>
            <person name="Zhang Y.Q."/>
            <person name="Chen L.J."/>
            <person name="Yin Y."/>
            <person name="Lin M."/>
            <person name="Huang H."/>
            <person name="Deng H."/>
            <person name="Wang Z.W."/>
            <person name="Zhu S.L."/>
            <person name="Zhao X."/>
            <person name="Deng C."/>
            <person name="Niu S.C."/>
            <person name="Huang J."/>
            <person name="Wang M."/>
            <person name="Liu G.H."/>
            <person name="Yang H.J."/>
            <person name="Xiao X.J."/>
            <person name="Hsiao Y.Y."/>
            <person name="Wu W.L."/>
            <person name="Chen Y.Y."/>
            <person name="Mitsuda N."/>
            <person name="Ohme-Takagi M."/>
            <person name="Luo Y.B."/>
            <person name="Van de Peer Y."/>
            <person name="Liu Z.J."/>
        </authorList>
    </citation>
    <scope>NUCLEOTIDE SEQUENCE [LARGE SCALE GENOMIC DNA]</scope>
    <source>
        <tissue evidence="3">The whole plant</tissue>
    </source>
</reference>
<proteinExistence type="predicted"/>
<name>A0A2I0VD04_9ASPA</name>
<sequence length="52" mass="5583">MEDAIDEMNGVSLDGRSITIDKAHPQSSDRDRDGGCDYDRDRDLGGRSIGGG</sequence>
<dbReference type="SUPFAM" id="SSF54928">
    <property type="entry name" value="RNA-binding domain, RBD"/>
    <property type="match status" value="1"/>
</dbReference>
<keyword evidence="1" id="KW-0694">RNA-binding</keyword>
<accession>A0A2I0VD04</accession>
<feature type="compositionally biased region" description="Basic and acidic residues" evidence="2">
    <location>
        <begin position="19"/>
        <end position="45"/>
    </location>
</feature>
<dbReference type="EMBL" id="KZ504744">
    <property type="protein sequence ID" value="PKU61288.1"/>
    <property type="molecule type" value="Genomic_DNA"/>
</dbReference>
<dbReference type="AlphaFoldDB" id="A0A2I0VD04"/>
<evidence type="ECO:0000256" key="1">
    <source>
        <dbReference type="ARBA" id="ARBA00022884"/>
    </source>
</evidence>
<dbReference type="InterPro" id="IPR012677">
    <property type="entry name" value="Nucleotide-bd_a/b_plait_sf"/>
</dbReference>
<evidence type="ECO:0000313" key="4">
    <source>
        <dbReference type="Proteomes" id="UP000233837"/>
    </source>
</evidence>
<reference evidence="3 4" key="2">
    <citation type="journal article" date="2017" name="Nature">
        <title>The Apostasia genome and the evolution of orchids.</title>
        <authorList>
            <person name="Zhang G.Q."/>
            <person name="Liu K.W."/>
            <person name="Li Z."/>
            <person name="Lohaus R."/>
            <person name="Hsiao Y.Y."/>
            <person name="Niu S.C."/>
            <person name="Wang J.Y."/>
            <person name="Lin Y.C."/>
            <person name="Xu Q."/>
            <person name="Chen L.J."/>
            <person name="Yoshida K."/>
            <person name="Fujiwara S."/>
            <person name="Wang Z.W."/>
            <person name="Zhang Y.Q."/>
            <person name="Mitsuda N."/>
            <person name="Wang M."/>
            <person name="Liu G.H."/>
            <person name="Pecoraro L."/>
            <person name="Huang H.X."/>
            <person name="Xiao X.J."/>
            <person name="Lin M."/>
            <person name="Wu X.Y."/>
            <person name="Wu W.L."/>
            <person name="Chen Y.Y."/>
            <person name="Chang S.B."/>
            <person name="Sakamoto S."/>
            <person name="Ohme-Takagi M."/>
            <person name="Yagi M."/>
            <person name="Zeng S.J."/>
            <person name="Shen C.Y."/>
            <person name="Yeh C.M."/>
            <person name="Luo Y.B."/>
            <person name="Tsai W.C."/>
            <person name="Van de Peer Y."/>
            <person name="Liu Z.J."/>
        </authorList>
    </citation>
    <scope>NUCLEOTIDE SEQUENCE [LARGE SCALE GENOMIC DNA]</scope>
    <source>
        <tissue evidence="3">The whole plant</tissue>
    </source>
</reference>
<dbReference type="GO" id="GO:0003723">
    <property type="term" value="F:RNA binding"/>
    <property type="evidence" value="ECO:0007669"/>
    <property type="project" value="UniProtKB-KW"/>
</dbReference>
<dbReference type="Gene3D" id="3.30.70.330">
    <property type="match status" value="1"/>
</dbReference>
<dbReference type="InterPro" id="IPR035979">
    <property type="entry name" value="RBD_domain_sf"/>
</dbReference>
<evidence type="ECO:0000256" key="2">
    <source>
        <dbReference type="SAM" id="MobiDB-lite"/>
    </source>
</evidence>
<evidence type="ECO:0008006" key="5">
    <source>
        <dbReference type="Google" id="ProtNLM"/>
    </source>
</evidence>
<keyword evidence="4" id="KW-1185">Reference proteome</keyword>
<dbReference type="PANTHER" id="PTHR48028">
    <property type="entry name" value="GLYCINE-RICH RNA-BINDING PROTEIN RZ1A"/>
    <property type="match status" value="1"/>
</dbReference>
<dbReference type="Proteomes" id="UP000233837">
    <property type="component" value="Unassembled WGS sequence"/>
</dbReference>
<dbReference type="PANTHER" id="PTHR48028:SF2">
    <property type="entry name" value="GLYCINE-RICH RNA-BINDING PROTEIN RZ1A"/>
    <property type="match status" value="1"/>
</dbReference>
<protein>
    <recommendedName>
        <fullName evidence="5">RRM domain-containing protein</fullName>
    </recommendedName>
</protein>
<gene>
    <name evidence="3" type="ORF">MA16_Dca028403</name>
</gene>
<organism evidence="3 4">
    <name type="scientific">Dendrobium catenatum</name>
    <dbReference type="NCBI Taxonomy" id="906689"/>
    <lineage>
        <taxon>Eukaryota</taxon>
        <taxon>Viridiplantae</taxon>
        <taxon>Streptophyta</taxon>
        <taxon>Embryophyta</taxon>
        <taxon>Tracheophyta</taxon>
        <taxon>Spermatophyta</taxon>
        <taxon>Magnoliopsida</taxon>
        <taxon>Liliopsida</taxon>
        <taxon>Asparagales</taxon>
        <taxon>Orchidaceae</taxon>
        <taxon>Epidendroideae</taxon>
        <taxon>Malaxideae</taxon>
        <taxon>Dendrobiinae</taxon>
        <taxon>Dendrobium</taxon>
    </lineage>
</organism>
<dbReference type="InterPro" id="IPR051106">
    <property type="entry name" value="RNA-bind/splicing_reg"/>
</dbReference>
<feature type="region of interest" description="Disordered" evidence="2">
    <location>
        <begin position="1"/>
        <end position="52"/>
    </location>
</feature>
<evidence type="ECO:0000313" key="3">
    <source>
        <dbReference type="EMBL" id="PKU61288.1"/>
    </source>
</evidence>